<dbReference type="Proteomes" id="UP000247345">
    <property type="component" value="Unassembled WGS sequence"/>
</dbReference>
<accession>A0A2P6CAI6</accession>
<evidence type="ECO:0000259" key="1">
    <source>
        <dbReference type="PROSITE" id="PS50095"/>
    </source>
</evidence>
<dbReference type="OrthoDB" id="1038436at2"/>
<organism evidence="2 3">
    <name type="scientific">Polaribacter butkevichii</name>
    <dbReference type="NCBI Taxonomy" id="218490"/>
    <lineage>
        <taxon>Bacteria</taxon>
        <taxon>Pseudomonadati</taxon>
        <taxon>Bacteroidota</taxon>
        <taxon>Flavobacteriia</taxon>
        <taxon>Flavobacteriales</taxon>
        <taxon>Flavobacteriaceae</taxon>
    </lineage>
</organism>
<dbReference type="AlphaFoldDB" id="A0A2P6CAI6"/>
<dbReference type="PROSITE" id="PS50095">
    <property type="entry name" value="PLAT"/>
    <property type="match status" value="1"/>
</dbReference>
<evidence type="ECO:0000313" key="2">
    <source>
        <dbReference type="EMBL" id="PQJ71934.1"/>
    </source>
</evidence>
<dbReference type="Gene3D" id="2.40.180.10">
    <property type="entry name" value="Catalase core domain"/>
    <property type="match status" value="1"/>
</dbReference>
<protein>
    <recommendedName>
        <fullName evidence="1">PLAT domain-containing protein</fullName>
    </recommendedName>
</protein>
<feature type="domain" description="PLAT" evidence="1">
    <location>
        <begin position="376"/>
        <end position="493"/>
    </location>
</feature>
<dbReference type="EMBL" id="MSCK01000001">
    <property type="protein sequence ID" value="PQJ71934.1"/>
    <property type="molecule type" value="Genomic_DNA"/>
</dbReference>
<proteinExistence type="predicted"/>
<dbReference type="InterPro" id="IPR036392">
    <property type="entry name" value="PLAT/LH2_dom_sf"/>
</dbReference>
<dbReference type="Pfam" id="PF01477">
    <property type="entry name" value="PLAT"/>
    <property type="match status" value="1"/>
</dbReference>
<evidence type="ECO:0000313" key="3">
    <source>
        <dbReference type="Proteomes" id="UP000247345"/>
    </source>
</evidence>
<gene>
    <name evidence="2" type="ORF">BTO14_01105</name>
</gene>
<sequence>MALTIKHKPVNKMYKVSKMRPKQLKLKSKSPSLKTKVAPKLTKNLGSLTKKQISFLNEVESSQPQPENTHLLPGLHFLGCGYNIFGSYADESAILERLIDPNKVKQWGTTPQGSITYAHWPFVKFMKKSKALSETFSGKTLDSMCKEITKKAGLSGSYCGFQGSVNLDTFKSVSKSYYHEWFRKLSVIQKWQLTLDTPTRIRQYLYTDVANAINNWDPIKLFEKYGLYFTDGVILGGRFSYTSAIDTYEWASKDEMNLAVKASYLSFVSASASISSSTTQNKYESSSEIEIETVGGDNLIGGDSISNRQSYLNWRNSVTDEEITLIDFPNNRGLTGIWELASSYNRRSFLHQKAYEYGKQMEKKYGYSPLGAKKLVNYVIKIKTGNSKYDDTDAKVLARLTGIDRLGVRRVGMWENLDTVKDDRERGHTDEHLIDKHEDLGELKYIELYHTEKKDAWVCEWVEVKNSTNGKTYAARVNKKFKNNMSKILLTEE</sequence>
<name>A0A2P6CAI6_9FLAO</name>
<dbReference type="InterPro" id="IPR020864">
    <property type="entry name" value="MACPF"/>
</dbReference>
<dbReference type="InterPro" id="IPR001024">
    <property type="entry name" value="PLAT/LH2_dom"/>
</dbReference>
<comment type="caution">
    <text evidence="2">The sequence shown here is derived from an EMBL/GenBank/DDBJ whole genome shotgun (WGS) entry which is preliminary data.</text>
</comment>
<dbReference type="SUPFAM" id="SSF49723">
    <property type="entry name" value="Lipase/lipooxygenase domain (PLAT/LH2 domain)"/>
    <property type="match status" value="1"/>
</dbReference>
<dbReference type="Pfam" id="PF01823">
    <property type="entry name" value="MACPF"/>
    <property type="match status" value="1"/>
</dbReference>
<dbReference type="SMART" id="SM00308">
    <property type="entry name" value="LH2"/>
    <property type="match status" value="1"/>
</dbReference>
<reference evidence="2 3" key="1">
    <citation type="submission" date="2016-12" db="EMBL/GenBank/DDBJ databases">
        <title>Trade-off between light-utilization and light-protection in marine flavobacteria.</title>
        <authorList>
            <person name="Kumagai Y."/>
            <person name="Yoshizawa S."/>
            <person name="Kogure K."/>
            <person name="Iwasaki W."/>
        </authorList>
    </citation>
    <scope>NUCLEOTIDE SEQUENCE [LARGE SCALE GENOMIC DNA]</scope>
    <source>
        <strain evidence="2 3">KCTC 12100</strain>
    </source>
</reference>
<keyword evidence="3" id="KW-1185">Reference proteome</keyword>